<dbReference type="PROSITE" id="PS00028">
    <property type="entry name" value="ZINC_FINGER_C2H2_1"/>
    <property type="match status" value="1"/>
</dbReference>
<comment type="caution">
    <text evidence="3">The sequence shown here is derived from an EMBL/GenBank/DDBJ whole genome shotgun (WGS) entry which is preliminary data.</text>
</comment>
<dbReference type="AlphaFoldDB" id="A0A212EMY1"/>
<dbReference type="Proteomes" id="UP000007151">
    <property type="component" value="Unassembled WGS sequence"/>
</dbReference>
<dbReference type="InParanoid" id="A0A212EMY1"/>
<feature type="non-terminal residue" evidence="3">
    <location>
        <position position="1"/>
    </location>
</feature>
<evidence type="ECO:0000259" key="2">
    <source>
        <dbReference type="PROSITE" id="PS00028"/>
    </source>
</evidence>
<keyword evidence="4" id="KW-1185">Reference proteome</keyword>
<organism evidence="3 4">
    <name type="scientific">Danaus plexippus plexippus</name>
    <dbReference type="NCBI Taxonomy" id="278856"/>
    <lineage>
        <taxon>Eukaryota</taxon>
        <taxon>Metazoa</taxon>
        <taxon>Ecdysozoa</taxon>
        <taxon>Arthropoda</taxon>
        <taxon>Hexapoda</taxon>
        <taxon>Insecta</taxon>
        <taxon>Pterygota</taxon>
        <taxon>Neoptera</taxon>
        <taxon>Endopterygota</taxon>
        <taxon>Lepidoptera</taxon>
        <taxon>Glossata</taxon>
        <taxon>Ditrysia</taxon>
        <taxon>Papilionoidea</taxon>
        <taxon>Nymphalidae</taxon>
        <taxon>Danainae</taxon>
        <taxon>Danaini</taxon>
        <taxon>Danaina</taxon>
        <taxon>Danaus</taxon>
        <taxon>Danaus</taxon>
    </lineage>
</organism>
<feature type="domain" description="C2H2-type" evidence="2">
    <location>
        <begin position="3"/>
        <end position="24"/>
    </location>
</feature>
<dbReference type="KEGG" id="dpl:KGM_204903B"/>
<name>A0A212EMY1_DANPL</name>
<evidence type="ECO:0000313" key="3">
    <source>
        <dbReference type="EMBL" id="OWR42838.1"/>
    </source>
</evidence>
<protein>
    <recommendedName>
        <fullName evidence="2">C2H2-type domain-containing protein</fullName>
    </recommendedName>
</protein>
<evidence type="ECO:0000313" key="4">
    <source>
        <dbReference type="Proteomes" id="UP000007151"/>
    </source>
</evidence>
<evidence type="ECO:0000256" key="1">
    <source>
        <dbReference type="SAM" id="MobiDB-lite"/>
    </source>
</evidence>
<feature type="region of interest" description="Disordered" evidence="1">
    <location>
        <begin position="80"/>
        <end position="101"/>
    </location>
</feature>
<gene>
    <name evidence="3" type="ORF">KGM_204903B</name>
</gene>
<sequence length="101" mass="11808">VSCPVCKKVYHRTWAMNDHYKLVHLRKINYYCGSCSRRYYNSLRRAAAGVVGRRSKPIQTVAVDLQMSTYLIHTYIRVGGQDEKRSREKPQSPTDEERTVE</sequence>
<reference evidence="3 4" key="1">
    <citation type="journal article" date="2011" name="Cell">
        <title>The monarch butterfly genome yields insights into long-distance migration.</title>
        <authorList>
            <person name="Zhan S."/>
            <person name="Merlin C."/>
            <person name="Boore J.L."/>
            <person name="Reppert S.M."/>
        </authorList>
    </citation>
    <scope>NUCLEOTIDE SEQUENCE [LARGE SCALE GENOMIC DNA]</scope>
    <source>
        <strain evidence="3">F-2</strain>
    </source>
</reference>
<accession>A0A212EMY1</accession>
<proteinExistence type="predicted"/>
<dbReference type="EMBL" id="AGBW02013776">
    <property type="protein sequence ID" value="OWR42838.1"/>
    <property type="molecule type" value="Genomic_DNA"/>
</dbReference>
<dbReference type="InterPro" id="IPR013087">
    <property type="entry name" value="Znf_C2H2_type"/>
</dbReference>